<gene>
    <name evidence="1" type="ORF">BK749_15845</name>
</gene>
<dbReference type="SUPFAM" id="SSF158745">
    <property type="entry name" value="LanC-like"/>
    <property type="match status" value="1"/>
</dbReference>
<dbReference type="Proteomes" id="UP000194911">
    <property type="component" value="Unassembled WGS sequence"/>
</dbReference>
<name>A0A243CV21_BACTU</name>
<protein>
    <submittedName>
        <fullName evidence="1">Uncharacterized protein</fullName>
    </submittedName>
</protein>
<proteinExistence type="predicted"/>
<reference evidence="1 2" key="1">
    <citation type="submission" date="2016-10" db="EMBL/GenBank/DDBJ databases">
        <title>Comparative genomics of Bacillus thuringiensis reveals a path to pathogens against multiple invertebrate hosts.</title>
        <authorList>
            <person name="Zheng J."/>
            <person name="Gao Q."/>
            <person name="Liu H."/>
            <person name="Peng D."/>
            <person name="Ruan L."/>
            <person name="Sun M."/>
        </authorList>
    </citation>
    <scope>NUCLEOTIDE SEQUENCE [LARGE SCALE GENOMIC DNA]</scope>
    <source>
        <strain evidence="1">BGSC 4CE1</strain>
    </source>
</reference>
<dbReference type="RefSeq" id="WP_000620433.1">
    <property type="nucleotide sequence ID" value="NZ_NFDQ01000067.1"/>
</dbReference>
<organism evidence="1 2">
    <name type="scientific">Bacillus thuringiensis serovar vazensis</name>
    <dbReference type="NCBI Taxonomy" id="180867"/>
    <lineage>
        <taxon>Bacteria</taxon>
        <taxon>Bacillati</taxon>
        <taxon>Bacillota</taxon>
        <taxon>Bacilli</taxon>
        <taxon>Bacillales</taxon>
        <taxon>Bacillaceae</taxon>
        <taxon>Bacillus</taxon>
        <taxon>Bacillus cereus group</taxon>
    </lineage>
</organism>
<dbReference type="AlphaFoldDB" id="A0A243CV21"/>
<accession>A0A243CV21</accession>
<comment type="caution">
    <text evidence="1">The sequence shown here is derived from an EMBL/GenBank/DDBJ whole genome shotgun (WGS) entry which is preliminary data.</text>
</comment>
<sequence length="148" mass="17548">MIRLSLKSISLNNMLPISQVISNPIIEELNYDLKIEEVVGEILKPNYKDIYLNMNPFKDFVSLKIKNESLYEGKLGYAFLTFCLYLITRKQKYKNITDNLVFQSISKDEEITKKTSLGFFHEQPHPYICFIYYIKKQKKKFTSEKQKI</sequence>
<evidence type="ECO:0000313" key="2">
    <source>
        <dbReference type="Proteomes" id="UP000194911"/>
    </source>
</evidence>
<evidence type="ECO:0000313" key="1">
    <source>
        <dbReference type="EMBL" id="OTY74264.1"/>
    </source>
</evidence>
<dbReference type="EMBL" id="NFDQ01000067">
    <property type="protein sequence ID" value="OTY74264.1"/>
    <property type="molecule type" value="Genomic_DNA"/>
</dbReference>